<reference evidence="2" key="1">
    <citation type="submission" date="2025-05" db="UniProtKB">
        <authorList>
            <consortium name="RefSeq"/>
        </authorList>
    </citation>
    <scope>NUCLEOTIDE SEQUENCE [LARGE SCALE GENOMIC DNA]</scope>
</reference>
<dbReference type="Proteomes" id="UP001652628">
    <property type="component" value="Chromosome 2L"/>
</dbReference>
<dbReference type="GeneID" id="118879747"/>
<evidence type="ECO:0000256" key="1">
    <source>
        <dbReference type="SAM" id="MobiDB-lite"/>
    </source>
</evidence>
<feature type="region of interest" description="Disordered" evidence="1">
    <location>
        <begin position="27"/>
        <end position="51"/>
    </location>
</feature>
<sequence>MFCLSGALVSPLAHLCPRKPKGCEHVPQITKQQTERKARKAARKNKTSITV</sequence>
<evidence type="ECO:0000313" key="2">
    <source>
        <dbReference type="Proteomes" id="UP001652628"/>
    </source>
</evidence>
<name>A0AB40AFN8_DROSZ</name>
<dbReference type="AlphaFoldDB" id="A0AB40AFN8"/>
<evidence type="ECO:0000313" key="3">
    <source>
        <dbReference type="RefSeq" id="XP_036678566.1"/>
    </source>
</evidence>
<feature type="compositionally biased region" description="Basic residues" evidence="1">
    <location>
        <begin position="37"/>
        <end position="51"/>
    </location>
</feature>
<keyword evidence="2" id="KW-1185">Reference proteome</keyword>
<reference evidence="3" key="2">
    <citation type="submission" date="2025-08" db="UniProtKB">
        <authorList>
            <consortium name="RefSeq"/>
        </authorList>
    </citation>
    <scope>IDENTIFICATION</scope>
</reference>
<gene>
    <name evidence="3" type="primary">LOC118879747</name>
</gene>
<accession>A0AB40AFN8</accession>
<proteinExistence type="predicted"/>
<dbReference type="RefSeq" id="XP_036678566.1">
    <property type="nucleotide sequence ID" value="XM_036822671.3"/>
</dbReference>
<protein>
    <submittedName>
        <fullName evidence="3">Uncharacterized protein</fullName>
    </submittedName>
</protein>
<organism evidence="2 3">
    <name type="scientific">Drosophila suzukii</name>
    <name type="common">Spotted-wing drosophila fruit fly</name>
    <dbReference type="NCBI Taxonomy" id="28584"/>
    <lineage>
        <taxon>Eukaryota</taxon>
        <taxon>Metazoa</taxon>
        <taxon>Ecdysozoa</taxon>
        <taxon>Arthropoda</taxon>
        <taxon>Hexapoda</taxon>
        <taxon>Insecta</taxon>
        <taxon>Pterygota</taxon>
        <taxon>Neoptera</taxon>
        <taxon>Endopterygota</taxon>
        <taxon>Diptera</taxon>
        <taxon>Brachycera</taxon>
        <taxon>Muscomorpha</taxon>
        <taxon>Ephydroidea</taxon>
        <taxon>Drosophilidae</taxon>
        <taxon>Drosophila</taxon>
        <taxon>Sophophora</taxon>
    </lineage>
</organism>